<dbReference type="Proteomes" id="UP000594480">
    <property type="component" value="Chromosome"/>
</dbReference>
<protein>
    <submittedName>
        <fullName evidence="5">DNA starvation/stationary phase protection protein</fullName>
    </submittedName>
</protein>
<dbReference type="InterPro" id="IPR008331">
    <property type="entry name" value="Ferritin_DPS_dom"/>
</dbReference>
<dbReference type="InterPro" id="IPR002177">
    <property type="entry name" value="DPS_DNA-bd"/>
</dbReference>
<proteinExistence type="inferred from homology"/>
<comment type="similarity">
    <text evidence="1 2">Belongs to the Dps family.</text>
</comment>
<dbReference type="PRINTS" id="PR01346">
    <property type="entry name" value="HELNAPAPROT"/>
</dbReference>
<dbReference type="KEGG" id="msf:IT882_12860"/>
<accession>A0A7S8MW93</accession>
<evidence type="ECO:0000256" key="2">
    <source>
        <dbReference type="RuleBase" id="RU003875"/>
    </source>
</evidence>
<dbReference type="PANTHER" id="PTHR42932:SF2">
    <property type="entry name" value="DNA PROTECTION DURING STARVATION PROTEIN 1"/>
    <property type="match status" value="1"/>
</dbReference>
<gene>
    <name evidence="5" type="ORF">IT882_12860</name>
</gene>
<dbReference type="InterPro" id="IPR012347">
    <property type="entry name" value="Ferritin-like"/>
</dbReference>
<evidence type="ECO:0000313" key="6">
    <source>
        <dbReference type="Proteomes" id="UP000594480"/>
    </source>
</evidence>
<dbReference type="Gene3D" id="1.20.1260.10">
    <property type="match status" value="1"/>
</dbReference>
<evidence type="ECO:0000313" key="5">
    <source>
        <dbReference type="EMBL" id="QPE04088.1"/>
    </source>
</evidence>
<feature type="compositionally biased region" description="Polar residues" evidence="3">
    <location>
        <begin position="1"/>
        <end position="16"/>
    </location>
</feature>
<feature type="domain" description="Ferritin/DPS" evidence="4">
    <location>
        <begin position="53"/>
        <end position="187"/>
    </location>
</feature>
<dbReference type="AlphaFoldDB" id="A0A7S8MW93"/>
<dbReference type="PANTHER" id="PTHR42932">
    <property type="entry name" value="GENERAL STRESS PROTEIN 20U"/>
    <property type="match status" value="1"/>
</dbReference>
<dbReference type="CDD" id="cd01043">
    <property type="entry name" value="DPS"/>
    <property type="match status" value="1"/>
</dbReference>
<dbReference type="Pfam" id="PF00210">
    <property type="entry name" value="Ferritin"/>
    <property type="match status" value="1"/>
</dbReference>
<evidence type="ECO:0000259" key="4">
    <source>
        <dbReference type="Pfam" id="PF00210"/>
    </source>
</evidence>
<dbReference type="InterPro" id="IPR009078">
    <property type="entry name" value="Ferritin-like_SF"/>
</dbReference>
<keyword evidence="6" id="KW-1185">Reference proteome</keyword>
<dbReference type="RefSeq" id="WP_195692179.1">
    <property type="nucleotide sequence ID" value="NZ_CP064760.1"/>
</dbReference>
<sequence length="195" mass="21367">MATQSDTLTKTKSSASGAPRNARKAAKGGAGAKLTNEQNAESGFHASKQLSESLQRVLVDLLELSLQGKQAHWNVVGRNFRDTHLQLDEIIDAARSLSDVVAERMRALHALPDGRSDTIAETTSLPEFPHGEVDTDEVVDLITERLEAVVATCREVHDEVDDEDPTSADILHEVLGQMEQFAWMVSAERRTPQGR</sequence>
<name>A0A7S8MW93_9MICO</name>
<dbReference type="SUPFAM" id="SSF47240">
    <property type="entry name" value="Ferritin-like"/>
    <property type="match status" value="1"/>
</dbReference>
<feature type="region of interest" description="Disordered" evidence="3">
    <location>
        <begin position="1"/>
        <end position="44"/>
    </location>
</feature>
<evidence type="ECO:0000256" key="1">
    <source>
        <dbReference type="ARBA" id="ARBA00009497"/>
    </source>
</evidence>
<organism evidence="5 6">
    <name type="scientific">Microbacterium schleiferi</name>
    <dbReference type="NCBI Taxonomy" id="69362"/>
    <lineage>
        <taxon>Bacteria</taxon>
        <taxon>Bacillati</taxon>
        <taxon>Actinomycetota</taxon>
        <taxon>Actinomycetes</taxon>
        <taxon>Micrococcales</taxon>
        <taxon>Microbacteriaceae</taxon>
        <taxon>Microbacterium</taxon>
    </lineage>
</organism>
<evidence type="ECO:0000256" key="3">
    <source>
        <dbReference type="SAM" id="MobiDB-lite"/>
    </source>
</evidence>
<reference evidence="5 6" key="1">
    <citation type="submission" date="2020-11" db="EMBL/GenBank/DDBJ databases">
        <title>Amino acid is mineralized and recycled by bacteria in oceanic microbiome.</title>
        <authorList>
            <person name="Zheng L.Y."/>
        </authorList>
    </citation>
    <scope>NUCLEOTIDE SEQUENCE [LARGE SCALE GENOMIC DNA]</scope>
    <source>
        <strain evidence="5 6">A32-1</strain>
    </source>
</reference>
<dbReference type="EMBL" id="CP064760">
    <property type="protein sequence ID" value="QPE04088.1"/>
    <property type="molecule type" value="Genomic_DNA"/>
</dbReference>
<dbReference type="GO" id="GO:0008199">
    <property type="term" value="F:ferric iron binding"/>
    <property type="evidence" value="ECO:0007669"/>
    <property type="project" value="InterPro"/>
</dbReference>